<dbReference type="Pfam" id="PF01266">
    <property type="entry name" value="DAO"/>
    <property type="match status" value="1"/>
</dbReference>
<organism evidence="2 3">
    <name type="scientific">Physocladia obscura</name>
    <dbReference type="NCBI Taxonomy" id="109957"/>
    <lineage>
        <taxon>Eukaryota</taxon>
        <taxon>Fungi</taxon>
        <taxon>Fungi incertae sedis</taxon>
        <taxon>Chytridiomycota</taxon>
        <taxon>Chytridiomycota incertae sedis</taxon>
        <taxon>Chytridiomycetes</taxon>
        <taxon>Chytridiales</taxon>
        <taxon>Chytriomycetaceae</taxon>
        <taxon>Physocladia</taxon>
    </lineage>
</organism>
<reference evidence="2" key="1">
    <citation type="submission" date="2020-05" db="EMBL/GenBank/DDBJ databases">
        <title>Phylogenomic resolution of chytrid fungi.</title>
        <authorList>
            <person name="Stajich J.E."/>
            <person name="Amses K."/>
            <person name="Simmons R."/>
            <person name="Seto K."/>
            <person name="Myers J."/>
            <person name="Bonds A."/>
            <person name="Quandt C.A."/>
            <person name="Barry K."/>
            <person name="Liu P."/>
            <person name="Grigoriev I."/>
            <person name="Longcore J.E."/>
            <person name="James T.Y."/>
        </authorList>
    </citation>
    <scope>NUCLEOTIDE SEQUENCE</scope>
    <source>
        <strain evidence="2">JEL0513</strain>
    </source>
</reference>
<accession>A0AAD5STF5</accession>
<keyword evidence="3" id="KW-1185">Reference proteome</keyword>
<dbReference type="Gene3D" id="3.30.9.10">
    <property type="entry name" value="D-Amino Acid Oxidase, subunit A, domain 2"/>
    <property type="match status" value="1"/>
</dbReference>
<evidence type="ECO:0000313" key="2">
    <source>
        <dbReference type="EMBL" id="KAJ3104178.1"/>
    </source>
</evidence>
<dbReference type="InterPro" id="IPR052745">
    <property type="entry name" value="G3P_Oxidase/Oxidoreductase"/>
</dbReference>
<dbReference type="SUPFAM" id="SSF51905">
    <property type="entry name" value="FAD/NAD(P)-binding domain"/>
    <property type="match status" value="1"/>
</dbReference>
<dbReference type="AlphaFoldDB" id="A0AAD5STF5"/>
<evidence type="ECO:0000313" key="3">
    <source>
        <dbReference type="Proteomes" id="UP001211907"/>
    </source>
</evidence>
<dbReference type="InterPro" id="IPR036188">
    <property type="entry name" value="FAD/NAD-bd_sf"/>
</dbReference>
<feature type="non-terminal residue" evidence="2">
    <location>
        <position position="1"/>
    </location>
</feature>
<protein>
    <recommendedName>
        <fullName evidence="1">FAD dependent oxidoreductase domain-containing protein</fullName>
    </recommendedName>
</protein>
<feature type="domain" description="FAD dependent oxidoreductase" evidence="1">
    <location>
        <begin position="74"/>
        <end position="431"/>
    </location>
</feature>
<dbReference type="SUPFAM" id="SSF54373">
    <property type="entry name" value="FAD-linked reductases, C-terminal domain"/>
    <property type="match status" value="1"/>
</dbReference>
<dbReference type="PANTHER" id="PTHR42720:SF1">
    <property type="entry name" value="GLYCEROL 3-PHOSPHATE OXIDASE"/>
    <property type="match status" value="1"/>
</dbReference>
<dbReference type="EMBL" id="JADGJH010002069">
    <property type="protein sequence ID" value="KAJ3104178.1"/>
    <property type="molecule type" value="Genomic_DNA"/>
</dbReference>
<dbReference type="Proteomes" id="UP001211907">
    <property type="component" value="Unassembled WGS sequence"/>
</dbReference>
<proteinExistence type="predicted"/>
<dbReference type="InterPro" id="IPR006076">
    <property type="entry name" value="FAD-dep_OxRdtase"/>
</dbReference>
<sequence>MIGEIEDLHVQHCHSYFANNAQFFGSEIVSTTCTNSCTNCLSRKLELESTSNAVNAKQLDHEQEIEATLAAPLDVVIIGAGVIGCAIARELSKLSLRIAVIEKGQDVASGASKANSGIVHGGYDETHGTLKSRVARLGNSRFASLDADLHFGFRVTGSLVLAFAPSEVSELERLLENGRKNGVKDLKIIDRAEILKLEPHINPLVHKALRCPHTGITSPYEYTIALAENAIVNGVQFHLSCEVSDIQRLGPGEGFIIRTTSNNFNSQPQEFYTKHVINAAGLFADKIAAMLGAADFSILPRKGEYIVLDKTQAVFANHVLFPVPSPERGKGILVSQTFHGNLLLGPTSRDVREDARTNNQILTDILAVARTSVPGFDATKAITSYSGLRAKCSRKDFIVEESKLCPGFINVAGIDSPGLTASPAVSEMVSQILQAIYLREAGQRVLENK</sequence>
<evidence type="ECO:0000259" key="1">
    <source>
        <dbReference type="Pfam" id="PF01266"/>
    </source>
</evidence>
<name>A0AAD5STF5_9FUNG</name>
<dbReference type="PANTHER" id="PTHR42720">
    <property type="entry name" value="GLYCEROL-3-PHOSPHATE DEHYDROGENASE"/>
    <property type="match status" value="1"/>
</dbReference>
<gene>
    <name evidence="2" type="ORF">HK100_004090</name>
</gene>
<dbReference type="Gene3D" id="3.50.50.60">
    <property type="entry name" value="FAD/NAD(P)-binding domain"/>
    <property type="match status" value="1"/>
</dbReference>
<comment type="caution">
    <text evidence="2">The sequence shown here is derived from an EMBL/GenBank/DDBJ whole genome shotgun (WGS) entry which is preliminary data.</text>
</comment>